<accession>A0A6G9YKN8</accession>
<reference evidence="4 5" key="1">
    <citation type="journal article" date="2019" name="ACS Chem. Biol.">
        <title>Identification and Mobilization of a Cryptic Antibiotic Biosynthesis Gene Locus from a Human-Pathogenic Nocardia Isolate.</title>
        <authorList>
            <person name="Herisse M."/>
            <person name="Ishida K."/>
            <person name="Porter J.L."/>
            <person name="Howden B."/>
            <person name="Hertweck C."/>
            <person name="Stinear T.P."/>
            <person name="Pidot S.J."/>
        </authorList>
    </citation>
    <scope>NUCLEOTIDE SEQUENCE [LARGE SCALE GENOMIC DNA]</scope>
    <source>
        <strain evidence="4 5">AUSMDU00012717</strain>
    </source>
</reference>
<dbReference type="AlphaFoldDB" id="A0A6G9YKN8"/>
<evidence type="ECO:0000256" key="1">
    <source>
        <dbReference type="ARBA" id="ARBA00022737"/>
    </source>
</evidence>
<evidence type="ECO:0000256" key="3">
    <source>
        <dbReference type="PROSITE-ProRule" id="PRU00023"/>
    </source>
</evidence>
<dbReference type="InterPro" id="IPR050745">
    <property type="entry name" value="Multifunctional_regulatory"/>
</dbReference>
<gene>
    <name evidence="4" type="ORF">F5544_28725</name>
</gene>
<sequence length="251" mass="25934">MSTADAPGPMLPHGDSLAVELTTAIHGGDLAALRRLLTEQPALASARLIDRKGGSRTLLHVATDWPGYFPNGPRIAELLIAAGADIDPRGADGTGETPLHWAASSDDAAVARVLIDHGADIEAADGSIGTPLDNAIGYGCWNVARLLVARGARVDKLWHAAALGLLDRLEELANTDPPPTAAALNQALWHACAGGQRRAAELVLGLGADLAFTPDYGRGSVLDAASGHGTQRNNLIEWLEGLGVRHAGGDG</sequence>
<dbReference type="RefSeq" id="WP_238846722.1">
    <property type="nucleotide sequence ID" value="NZ_CP046172.1"/>
</dbReference>
<dbReference type="Proteomes" id="UP000503540">
    <property type="component" value="Chromosome"/>
</dbReference>
<dbReference type="PROSITE" id="PS50297">
    <property type="entry name" value="ANK_REP_REGION"/>
    <property type="match status" value="1"/>
</dbReference>
<keyword evidence="1" id="KW-0677">Repeat</keyword>
<feature type="repeat" description="ANK" evidence="3">
    <location>
        <begin position="94"/>
        <end position="126"/>
    </location>
</feature>
<dbReference type="KEGG" id="nah:F5544_28725"/>
<organism evidence="4 5">
    <name type="scientific">Nocardia arthritidis</name>
    <dbReference type="NCBI Taxonomy" id="228602"/>
    <lineage>
        <taxon>Bacteria</taxon>
        <taxon>Bacillati</taxon>
        <taxon>Actinomycetota</taxon>
        <taxon>Actinomycetes</taxon>
        <taxon>Mycobacteriales</taxon>
        <taxon>Nocardiaceae</taxon>
        <taxon>Nocardia</taxon>
    </lineage>
</organism>
<name>A0A6G9YKN8_9NOCA</name>
<dbReference type="SUPFAM" id="SSF48403">
    <property type="entry name" value="Ankyrin repeat"/>
    <property type="match status" value="1"/>
</dbReference>
<evidence type="ECO:0000313" key="5">
    <source>
        <dbReference type="Proteomes" id="UP000503540"/>
    </source>
</evidence>
<dbReference type="InterPro" id="IPR036770">
    <property type="entry name" value="Ankyrin_rpt-contain_sf"/>
</dbReference>
<keyword evidence="5" id="KW-1185">Reference proteome</keyword>
<keyword evidence="2 3" id="KW-0040">ANK repeat</keyword>
<dbReference type="InterPro" id="IPR002110">
    <property type="entry name" value="Ankyrin_rpt"/>
</dbReference>
<proteinExistence type="predicted"/>
<dbReference type="PANTHER" id="PTHR24189">
    <property type="entry name" value="MYOTROPHIN"/>
    <property type="match status" value="1"/>
</dbReference>
<dbReference type="Gene3D" id="1.25.40.20">
    <property type="entry name" value="Ankyrin repeat-containing domain"/>
    <property type="match status" value="1"/>
</dbReference>
<evidence type="ECO:0000313" key="4">
    <source>
        <dbReference type="EMBL" id="QIS13596.1"/>
    </source>
</evidence>
<dbReference type="Pfam" id="PF12796">
    <property type="entry name" value="Ank_2"/>
    <property type="match status" value="1"/>
</dbReference>
<dbReference type="PANTHER" id="PTHR24189:SF50">
    <property type="entry name" value="ANKYRIN REPEAT AND SOCS BOX PROTEIN 2"/>
    <property type="match status" value="1"/>
</dbReference>
<protein>
    <submittedName>
        <fullName evidence="4">Uncharacterized protein</fullName>
    </submittedName>
</protein>
<evidence type="ECO:0000256" key="2">
    <source>
        <dbReference type="ARBA" id="ARBA00023043"/>
    </source>
</evidence>
<dbReference type="PROSITE" id="PS50088">
    <property type="entry name" value="ANK_REPEAT"/>
    <property type="match status" value="1"/>
</dbReference>
<dbReference type="SMART" id="SM00248">
    <property type="entry name" value="ANK"/>
    <property type="match status" value="4"/>
</dbReference>
<dbReference type="EMBL" id="CP046172">
    <property type="protein sequence ID" value="QIS13596.1"/>
    <property type="molecule type" value="Genomic_DNA"/>
</dbReference>